<evidence type="ECO:0000313" key="2">
    <source>
        <dbReference type="Proteomes" id="UP000886998"/>
    </source>
</evidence>
<dbReference type="OrthoDB" id="10631613at2759"/>
<comment type="caution">
    <text evidence="1">The sequence shown here is derived from an EMBL/GenBank/DDBJ whole genome shotgun (WGS) entry which is preliminary data.</text>
</comment>
<name>A0A8X7CJH4_9ARAC</name>
<dbReference type="AlphaFoldDB" id="A0A8X7CJH4"/>
<organism evidence="1 2">
    <name type="scientific">Trichonephila inaurata madagascariensis</name>
    <dbReference type="NCBI Taxonomy" id="2747483"/>
    <lineage>
        <taxon>Eukaryota</taxon>
        <taxon>Metazoa</taxon>
        <taxon>Ecdysozoa</taxon>
        <taxon>Arthropoda</taxon>
        <taxon>Chelicerata</taxon>
        <taxon>Arachnida</taxon>
        <taxon>Araneae</taxon>
        <taxon>Araneomorphae</taxon>
        <taxon>Entelegynae</taxon>
        <taxon>Araneoidea</taxon>
        <taxon>Nephilidae</taxon>
        <taxon>Trichonephila</taxon>
        <taxon>Trichonephila inaurata</taxon>
    </lineage>
</organism>
<evidence type="ECO:0000313" key="1">
    <source>
        <dbReference type="EMBL" id="GFY67925.1"/>
    </source>
</evidence>
<dbReference type="Proteomes" id="UP000886998">
    <property type="component" value="Unassembled WGS sequence"/>
</dbReference>
<sequence length="172" mass="19605">MAFQRRCCVRRMWLDFDKTYEESGEMIIEVYVDATGYRSNAHKWSRRFKEGQKSQHWRRSDGDTFGSEGCDLVGKFKTSMKRFVQEVSLSLSEHYKRKQGVMETSVSLSLSQHLPPSSVRCATPSHTLLSLSSVSAPPRSDSRTSSHACVVLYNTTPSLNSTKNPFNRVKTQ</sequence>
<dbReference type="EMBL" id="BMAV01016826">
    <property type="protein sequence ID" value="GFY67925.1"/>
    <property type="molecule type" value="Genomic_DNA"/>
</dbReference>
<proteinExistence type="predicted"/>
<gene>
    <name evidence="1" type="ORF">TNIN_13841</name>
</gene>
<accession>A0A8X7CJH4</accession>
<reference evidence="1" key="1">
    <citation type="submission" date="2020-08" db="EMBL/GenBank/DDBJ databases">
        <title>Multicomponent nature underlies the extraordinary mechanical properties of spider dragline silk.</title>
        <authorList>
            <person name="Kono N."/>
            <person name="Nakamura H."/>
            <person name="Mori M."/>
            <person name="Yoshida Y."/>
            <person name="Ohtoshi R."/>
            <person name="Malay A.D."/>
            <person name="Moran D.A.P."/>
            <person name="Tomita M."/>
            <person name="Numata K."/>
            <person name="Arakawa K."/>
        </authorList>
    </citation>
    <scope>NUCLEOTIDE SEQUENCE</scope>
</reference>
<protein>
    <submittedName>
        <fullName evidence="1">Uncharacterized protein</fullName>
    </submittedName>
</protein>
<keyword evidence="2" id="KW-1185">Reference proteome</keyword>